<dbReference type="EMBL" id="ML978712">
    <property type="protein sequence ID" value="KAF2090602.1"/>
    <property type="molecule type" value="Genomic_DNA"/>
</dbReference>
<accession>A0A9P4I1Q3</accession>
<dbReference type="OrthoDB" id="62952at2759"/>
<gene>
    <name evidence="3" type="ORF">K490DRAFT_53587</name>
</gene>
<feature type="transmembrane region" description="Helical" evidence="2">
    <location>
        <begin position="46"/>
        <end position="68"/>
    </location>
</feature>
<keyword evidence="2" id="KW-0472">Membrane</keyword>
<evidence type="ECO:0000256" key="1">
    <source>
        <dbReference type="SAM" id="MobiDB-lite"/>
    </source>
</evidence>
<comment type="caution">
    <text evidence="3">The sequence shown here is derived from an EMBL/GenBank/DDBJ whole genome shotgun (WGS) entry which is preliminary data.</text>
</comment>
<keyword evidence="2" id="KW-1133">Transmembrane helix</keyword>
<feature type="region of interest" description="Disordered" evidence="1">
    <location>
        <begin position="165"/>
        <end position="232"/>
    </location>
</feature>
<evidence type="ECO:0000313" key="4">
    <source>
        <dbReference type="Proteomes" id="UP000799776"/>
    </source>
</evidence>
<reference evidence="3" key="1">
    <citation type="journal article" date="2020" name="Stud. Mycol.">
        <title>101 Dothideomycetes genomes: a test case for predicting lifestyles and emergence of pathogens.</title>
        <authorList>
            <person name="Haridas S."/>
            <person name="Albert R."/>
            <person name="Binder M."/>
            <person name="Bloem J."/>
            <person name="Labutti K."/>
            <person name="Salamov A."/>
            <person name="Andreopoulos B."/>
            <person name="Baker S."/>
            <person name="Barry K."/>
            <person name="Bills G."/>
            <person name="Bluhm B."/>
            <person name="Cannon C."/>
            <person name="Castanera R."/>
            <person name="Culley D."/>
            <person name="Daum C."/>
            <person name="Ezra D."/>
            <person name="Gonzalez J."/>
            <person name="Henrissat B."/>
            <person name="Kuo A."/>
            <person name="Liang C."/>
            <person name="Lipzen A."/>
            <person name="Lutzoni F."/>
            <person name="Magnuson J."/>
            <person name="Mondo S."/>
            <person name="Nolan M."/>
            <person name="Ohm R."/>
            <person name="Pangilinan J."/>
            <person name="Park H.-J."/>
            <person name="Ramirez L."/>
            <person name="Alfaro M."/>
            <person name="Sun H."/>
            <person name="Tritt A."/>
            <person name="Yoshinaga Y."/>
            <person name="Zwiers L.-H."/>
            <person name="Turgeon B."/>
            <person name="Goodwin S."/>
            <person name="Spatafora J."/>
            <person name="Crous P."/>
            <person name="Grigoriev I."/>
        </authorList>
    </citation>
    <scope>NUCLEOTIDE SEQUENCE</scope>
    <source>
        <strain evidence="3">CBS 121410</strain>
    </source>
</reference>
<dbReference type="AlphaFoldDB" id="A0A9P4I1Q3"/>
<feature type="region of interest" description="Disordered" evidence="1">
    <location>
        <begin position="361"/>
        <end position="383"/>
    </location>
</feature>
<name>A0A9P4I1Q3_9PEZI</name>
<evidence type="ECO:0000256" key="2">
    <source>
        <dbReference type="SAM" id="Phobius"/>
    </source>
</evidence>
<protein>
    <submittedName>
        <fullName evidence="3">Uncharacterized protein</fullName>
    </submittedName>
</protein>
<keyword evidence="2" id="KW-0812">Transmembrane</keyword>
<evidence type="ECO:0000313" key="3">
    <source>
        <dbReference type="EMBL" id="KAF2090602.1"/>
    </source>
</evidence>
<proteinExistence type="predicted"/>
<feature type="compositionally biased region" description="Low complexity" evidence="1">
    <location>
        <begin position="205"/>
        <end position="225"/>
    </location>
</feature>
<sequence length="527" mass="57420">MSARIALRPSLIRPLLTKPATRSVTTSALWTAPEPAVKADMARGSMAFWASGLAATGVVVSFANLHLLRARWHNFKASERGQGIVRTAGRMIRMQPPTDVVVTLVVVVDVVLAQWSSSILRRRPGALRCCAASTFYPFAPSHRRHWRSIHSSIIVMSMSMSTSLFGGDDTQSQTVRWPDSSTTSTSTHLTPSKPHSDDTSDNDIDTNILSTTTSTSTPVATTSISPTPPSTSILHRLPPELRHQIYLDLLPSPPIIPSHGLRHDHPSCPSTTALSGTATAPCPGGSTCHESASALSLARTTALFFAELSHLLYTRPAYQVNITPSGIRALRGQALTYPEWDFGIRGGPGRVFCRDREYDCDEEGRPRDPSWRQGDEDQARLRDAGTGCRATACQNPGVGLRRWIQRVEKLEVSVQVWAQPGLSTRTADYVLWFVDWVRAVRGAGAGSRDAAGGVRPFKSIHVAVEWCGWEGMVALEERAGFGSGRGFEGGGPGVEVAERVVLRERKERERDEWVGSAGRLGWSGREA</sequence>
<organism evidence="3 4">
    <name type="scientific">Saccharata proteae CBS 121410</name>
    <dbReference type="NCBI Taxonomy" id="1314787"/>
    <lineage>
        <taxon>Eukaryota</taxon>
        <taxon>Fungi</taxon>
        <taxon>Dikarya</taxon>
        <taxon>Ascomycota</taxon>
        <taxon>Pezizomycotina</taxon>
        <taxon>Dothideomycetes</taxon>
        <taxon>Dothideomycetes incertae sedis</taxon>
        <taxon>Botryosphaeriales</taxon>
        <taxon>Saccharataceae</taxon>
        <taxon>Saccharata</taxon>
    </lineage>
</organism>
<dbReference type="Proteomes" id="UP000799776">
    <property type="component" value="Unassembled WGS sequence"/>
</dbReference>
<feature type="transmembrane region" description="Helical" evidence="2">
    <location>
        <begin position="100"/>
        <end position="120"/>
    </location>
</feature>
<keyword evidence="4" id="KW-1185">Reference proteome</keyword>